<feature type="transmembrane region" description="Helical" evidence="3">
    <location>
        <begin position="101"/>
        <end position="123"/>
    </location>
</feature>
<organism evidence="5 6">
    <name type="scientific">Brevibacterium aurantiacum</name>
    <dbReference type="NCBI Taxonomy" id="273384"/>
    <lineage>
        <taxon>Bacteria</taxon>
        <taxon>Bacillati</taxon>
        <taxon>Actinomycetota</taxon>
        <taxon>Actinomycetes</taxon>
        <taxon>Micrococcales</taxon>
        <taxon>Brevibacteriaceae</taxon>
        <taxon>Brevibacterium</taxon>
    </lineage>
</organism>
<comment type="caution">
    <text evidence="5">The sequence shown here is derived from an EMBL/GenBank/DDBJ whole genome shotgun (WGS) entry which is preliminary data.</text>
</comment>
<feature type="domain" description="Ketoreductase" evidence="4">
    <location>
        <begin position="359"/>
        <end position="542"/>
    </location>
</feature>
<dbReference type="CDD" id="cd05237">
    <property type="entry name" value="UDP_invert_4-6DH_SDR_e"/>
    <property type="match status" value="1"/>
</dbReference>
<evidence type="ECO:0000259" key="4">
    <source>
        <dbReference type="SMART" id="SM00822"/>
    </source>
</evidence>
<keyword evidence="3" id="KW-0472">Membrane</keyword>
<dbReference type="InterPro" id="IPR036291">
    <property type="entry name" value="NAD(P)-bd_dom_sf"/>
</dbReference>
<accession>A0A2A3X2N0</accession>
<feature type="transmembrane region" description="Helical" evidence="3">
    <location>
        <begin position="186"/>
        <end position="205"/>
    </location>
</feature>
<dbReference type="Proteomes" id="UP000218377">
    <property type="component" value="Unassembled WGS sequence"/>
</dbReference>
<gene>
    <name evidence="5" type="ORF">CIK79_06385</name>
</gene>
<dbReference type="PANTHER" id="PTHR43318">
    <property type="entry name" value="UDP-N-ACETYLGLUCOSAMINE 4,6-DEHYDRATASE"/>
    <property type="match status" value="1"/>
</dbReference>
<reference evidence="5 6" key="1">
    <citation type="journal article" date="2017" name="Elife">
        <title>Extensive horizontal gene transfer in cheese-associated bacteria.</title>
        <authorList>
            <person name="Bonham K.S."/>
            <person name="Wolfe B.E."/>
            <person name="Dutton R.J."/>
        </authorList>
    </citation>
    <scope>NUCLEOTIDE SEQUENCE [LARGE SCALE GENOMIC DNA]</scope>
    <source>
        <strain evidence="5 6">JB5</strain>
    </source>
</reference>
<evidence type="ECO:0000313" key="6">
    <source>
        <dbReference type="Proteomes" id="UP000218377"/>
    </source>
</evidence>
<feature type="transmembrane region" description="Helical" evidence="3">
    <location>
        <begin position="162"/>
        <end position="180"/>
    </location>
</feature>
<sequence length="702" mass="75898">MTAVPPPQAAEQSPYPHSVKSTHSAVGIAASPARSDDARQPQGLGRNSRAWEITMTVSEHPNPLTRMGAVSEAPPAPVTSGAPWSARMSMRIWRSKTRFQLVFDVAAWAVAGLFASVVMGAGVVRAVELASAVTAAAILQLLLGLLIGLYRSRFHYGSFAEYGGIAIIALIIACGLMAVTLGDSPFVLLTVFSAVIFMTGSRYLVRWSHQIATRPLQGERVLVVGAGAAAESLIRQMLSDPDGAYLPVGLIDDDPHKRHLSVHGVRVRGTSEDIAEVAGWLNVSGVIVAIADSEAEFLQTCRDRLQPTGKWLRTIPPLAEMVNRRVEIGDIRDIKVEDLIGRAPVHTDLAEIAEKVAGKRVLVTGAGGSIGSELCRQLFSLHPESLVMLDRDETALHGVELMLYGSALLMSPNTVLADIRDRSALDHIFAEAKPQIVFHAAALKHLPMLQRFPEEAWKTNVHGTLNVLEAARAAGVETFVNISTDKAAAPTSELGRSKRIAERLVSGFAAKSPGTYLSVRFGNVLGSRGSVLLSFQEQIRQGGPITVTDPEVRRFFMTIPEACQLVLQAATIGEDGYVMVLDMGEPVRIVDIARSLVAMSNQNTEIVYTGLREGEKLDEELFGDYEGTVIRVHDKISRVEAPVLSSAELPIDMAERSIIEEFCDRSCRPQSELGHQVDRREPAGGAVHLSVPTTLISDEVRP</sequence>
<proteinExistence type="inferred from homology"/>
<dbReference type="Pfam" id="PF02719">
    <property type="entry name" value="Polysacc_synt_2"/>
    <property type="match status" value="1"/>
</dbReference>
<dbReference type="AlphaFoldDB" id="A0A2A3X2N0"/>
<dbReference type="PANTHER" id="PTHR43318:SF1">
    <property type="entry name" value="POLYSACCHARIDE BIOSYNTHESIS PROTEIN EPSC-RELATED"/>
    <property type="match status" value="1"/>
</dbReference>
<evidence type="ECO:0000256" key="3">
    <source>
        <dbReference type="SAM" id="Phobius"/>
    </source>
</evidence>
<feature type="region of interest" description="Disordered" evidence="2">
    <location>
        <begin position="1"/>
        <end position="50"/>
    </location>
</feature>
<keyword evidence="3" id="KW-1133">Transmembrane helix</keyword>
<dbReference type="EMBL" id="NRGX01000001">
    <property type="protein sequence ID" value="PCC17951.1"/>
    <property type="molecule type" value="Genomic_DNA"/>
</dbReference>
<protein>
    <recommendedName>
        <fullName evidence="4">Ketoreductase domain-containing protein</fullName>
    </recommendedName>
</protein>
<dbReference type="SUPFAM" id="SSF51735">
    <property type="entry name" value="NAD(P)-binding Rossmann-fold domains"/>
    <property type="match status" value="2"/>
</dbReference>
<keyword evidence="3" id="KW-0812">Transmembrane</keyword>
<evidence type="ECO:0000256" key="1">
    <source>
        <dbReference type="ARBA" id="ARBA00007430"/>
    </source>
</evidence>
<feature type="transmembrane region" description="Helical" evidence="3">
    <location>
        <begin position="129"/>
        <end position="150"/>
    </location>
</feature>
<dbReference type="Gene3D" id="3.40.50.720">
    <property type="entry name" value="NAD(P)-binding Rossmann-like Domain"/>
    <property type="match status" value="2"/>
</dbReference>
<dbReference type="InterPro" id="IPR003869">
    <property type="entry name" value="Polysac_CapD-like"/>
</dbReference>
<dbReference type="SMART" id="SM00822">
    <property type="entry name" value="PKS_KR"/>
    <property type="match status" value="1"/>
</dbReference>
<dbReference type="InterPro" id="IPR051203">
    <property type="entry name" value="Polysaccharide_Synthase-Rel"/>
</dbReference>
<evidence type="ECO:0000313" key="5">
    <source>
        <dbReference type="EMBL" id="PCC17951.1"/>
    </source>
</evidence>
<comment type="similarity">
    <text evidence="1">Belongs to the polysaccharide synthase family.</text>
</comment>
<dbReference type="Pfam" id="PF13727">
    <property type="entry name" value="CoA_binding_3"/>
    <property type="match status" value="1"/>
</dbReference>
<name>A0A2A3X2N0_BREAU</name>
<dbReference type="InterPro" id="IPR057326">
    <property type="entry name" value="KR_dom"/>
</dbReference>
<evidence type="ECO:0000256" key="2">
    <source>
        <dbReference type="SAM" id="MobiDB-lite"/>
    </source>
</evidence>